<accession>A0AAW4FX87</accession>
<organism evidence="1 3">
    <name type="scientific">Ensifer canadensis</name>
    <dbReference type="NCBI Taxonomy" id="555315"/>
    <lineage>
        <taxon>Bacteria</taxon>
        <taxon>Pseudomonadati</taxon>
        <taxon>Pseudomonadota</taxon>
        <taxon>Alphaproteobacteria</taxon>
        <taxon>Hyphomicrobiales</taxon>
        <taxon>Rhizobiaceae</taxon>
        <taxon>Sinorhizobium/Ensifer group</taxon>
        <taxon>Ensifer</taxon>
    </lineage>
</organism>
<sequence>MQCQEAITDEFQFLIERIEAAGWSPEEASSALIELAENHYLSINAEAEMFELGAGVVLIAPKPH</sequence>
<comment type="caution">
    <text evidence="1">The sequence shown here is derived from an EMBL/GenBank/DDBJ whole genome shotgun (WGS) entry which is preliminary data.</text>
</comment>
<evidence type="ECO:0000313" key="1">
    <source>
        <dbReference type="EMBL" id="MBM3095895.1"/>
    </source>
</evidence>
<evidence type="ECO:0000313" key="2">
    <source>
        <dbReference type="EMBL" id="MBM3096002.1"/>
    </source>
</evidence>
<protein>
    <submittedName>
        <fullName evidence="1">Uncharacterized protein</fullName>
    </submittedName>
</protein>
<reference evidence="1 3" key="1">
    <citation type="submission" date="2020-01" db="EMBL/GenBank/DDBJ databases">
        <title>Draft genome assembly of Ensifer adhaerens T173.</title>
        <authorList>
            <person name="Craig J.E."/>
            <person name="Stinchcombe J.R."/>
        </authorList>
    </citation>
    <scope>NUCLEOTIDE SEQUENCE [LARGE SCALE GENOMIC DNA]</scope>
    <source>
        <strain evidence="1 3">T173</strain>
    </source>
</reference>
<keyword evidence="3" id="KW-1185">Reference proteome</keyword>
<dbReference type="EMBL" id="WXFA01000060">
    <property type="protein sequence ID" value="MBM3095895.1"/>
    <property type="molecule type" value="Genomic_DNA"/>
</dbReference>
<gene>
    <name evidence="1" type="ORF">GFB56_34980</name>
    <name evidence="2" type="ORF">GFB56_35595</name>
</gene>
<proteinExistence type="predicted"/>
<name>A0AAW4FX87_9HYPH</name>
<dbReference type="Proteomes" id="UP000744980">
    <property type="component" value="Unassembled WGS sequence"/>
</dbReference>
<dbReference type="AlphaFoldDB" id="A0AAW4FX87"/>
<dbReference type="EMBL" id="WXFA01000064">
    <property type="protein sequence ID" value="MBM3096002.1"/>
    <property type="molecule type" value="Genomic_DNA"/>
</dbReference>
<evidence type="ECO:0000313" key="3">
    <source>
        <dbReference type="Proteomes" id="UP000744980"/>
    </source>
</evidence>